<evidence type="ECO:0000256" key="2">
    <source>
        <dbReference type="ARBA" id="ARBA00022846"/>
    </source>
</evidence>
<dbReference type="Gene3D" id="1.20.890.10">
    <property type="entry name" value="cAMP-dependent protein kinase regulatory subunit, dimerization-anchoring domain"/>
    <property type="match status" value="1"/>
</dbReference>
<reference evidence="7" key="3">
    <citation type="submission" date="2025-09" db="UniProtKB">
        <authorList>
            <consortium name="Ensembl"/>
        </authorList>
    </citation>
    <scope>IDENTIFICATION</scope>
</reference>
<gene>
    <name evidence="7" type="primary">ROPN1L</name>
    <name evidence="7" type="synonym">ropn1l</name>
</gene>
<evidence type="ECO:0000313" key="7">
    <source>
        <dbReference type="Ensembl" id="ENSSAUP00010029789.1"/>
    </source>
</evidence>
<dbReference type="Proteomes" id="UP000472265">
    <property type="component" value="Chromosome 19"/>
</dbReference>
<proteinExistence type="inferred from homology"/>
<dbReference type="GeneTree" id="ENSGT00390000012731"/>
<evidence type="ECO:0000256" key="1">
    <source>
        <dbReference type="ARBA" id="ARBA00004230"/>
    </source>
</evidence>
<keyword evidence="3" id="KW-0969">Cilium</keyword>
<evidence type="ECO:0000256" key="5">
    <source>
        <dbReference type="ARBA" id="ARBA00035651"/>
    </source>
</evidence>
<comment type="subcellular location">
    <subcellularLocation>
        <location evidence="1">Cell projection</location>
        <location evidence="1">Cilium</location>
        <location evidence="1">Flagellum</location>
    </subcellularLocation>
</comment>
<dbReference type="GO" id="GO:0031514">
    <property type="term" value="C:motile cilium"/>
    <property type="evidence" value="ECO:0007669"/>
    <property type="project" value="UniProtKB-SubCell"/>
</dbReference>
<accession>A0A671VU58</accession>
<keyword evidence="2" id="KW-0282">Flagellum</keyword>
<organism evidence="7 8">
    <name type="scientific">Sparus aurata</name>
    <name type="common">Gilthead sea bream</name>
    <dbReference type="NCBI Taxonomy" id="8175"/>
    <lineage>
        <taxon>Eukaryota</taxon>
        <taxon>Metazoa</taxon>
        <taxon>Chordata</taxon>
        <taxon>Craniata</taxon>
        <taxon>Vertebrata</taxon>
        <taxon>Euteleostomi</taxon>
        <taxon>Actinopterygii</taxon>
        <taxon>Neopterygii</taxon>
        <taxon>Teleostei</taxon>
        <taxon>Neoteleostei</taxon>
        <taxon>Acanthomorphata</taxon>
        <taxon>Eupercaria</taxon>
        <taxon>Spariformes</taxon>
        <taxon>Sparidae</taxon>
        <taxon>Sparus</taxon>
    </lineage>
</organism>
<name>A0A671VU58_SPAAU</name>
<evidence type="ECO:0000313" key="8">
    <source>
        <dbReference type="Proteomes" id="UP000472265"/>
    </source>
</evidence>
<dbReference type="CDD" id="cd23019">
    <property type="entry name" value="DD_ROP"/>
    <property type="match status" value="1"/>
</dbReference>
<evidence type="ECO:0000256" key="6">
    <source>
        <dbReference type="ARBA" id="ARBA00040933"/>
    </source>
</evidence>
<evidence type="ECO:0000256" key="4">
    <source>
        <dbReference type="ARBA" id="ARBA00023273"/>
    </source>
</evidence>
<dbReference type="PANTHER" id="PTHR14952:SF14">
    <property type="entry name" value="ROPPORIN-1-LIKE PROTEIN"/>
    <property type="match status" value="1"/>
</dbReference>
<dbReference type="InParanoid" id="A0A671VU58"/>
<dbReference type="PANTHER" id="PTHR14952">
    <property type="entry name" value="ROPPORIN-1-LIKE PROTEIN"/>
    <property type="match status" value="1"/>
</dbReference>
<reference evidence="7" key="2">
    <citation type="submission" date="2025-08" db="UniProtKB">
        <authorList>
            <consortium name="Ensembl"/>
        </authorList>
    </citation>
    <scope>IDENTIFICATION</scope>
</reference>
<reference evidence="7" key="1">
    <citation type="submission" date="2021-04" db="EMBL/GenBank/DDBJ databases">
        <authorList>
            <consortium name="Wellcome Sanger Institute Data Sharing"/>
        </authorList>
    </citation>
    <scope>NUCLEOTIDE SEQUENCE [LARGE SCALE GENOMIC DNA]</scope>
</reference>
<comment type="similarity">
    <text evidence="5">Belongs to the ropporin family.</text>
</comment>
<dbReference type="FunCoup" id="A0A671VU58">
    <property type="interactions" value="303"/>
</dbReference>
<dbReference type="Ensembl" id="ENSSAUT00010031401.1">
    <property type="protein sequence ID" value="ENSSAUP00010029789.1"/>
    <property type="gene ID" value="ENSSAUG00010012805.1"/>
</dbReference>
<dbReference type="InterPro" id="IPR047844">
    <property type="entry name" value="ROP_DD"/>
</dbReference>
<keyword evidence="8" id="KW-1185">Reference proteome</keyword>
<dbReference type="AlphaFoldDB" id="A0A671VU58"/>
<keyword evidence="4" id="KW-0966">Cell projection</keyword>
<protein>
    <recommendedName>
        <fullName evidence="6">Ropporin-1-like protein</fullName>
    </recommendedName>
</protein>
<dbReference type="SUPFAM" id="SSF47391">
    <property type="entry name" value="Dimerization-anchoring domain of cAMP-dependent PK regulatory subunit"/>
    <property type="match status" value="1"/>
</dbReference>
<sequence length="255" mass="28374">MPLPDTMYCAQQINIPPQLPDILKNFTKAAIRTQPKDLLLWSAAYFRALSEGECLPVKDRLEMNVATQKTDTGLTPGLLKILNKQLSPMKTCRKEEVEKKWKGLCLPMDQFEALLSLGGFSSDIDWMGFFALGCSALGGTLLSSLKFACEILTEDEEGGPARIPFNTFVKLYTYLAHVDGDMPQDHINNFLSSLQAQVKYIQHSTLLKDDGANVFSASGCAEHCFSSLWPRISASQCCNKQNGMIQVSNFYVSRK</sequence>
<evidence type="ECO:0000256" key="3">
    <source>
        <dbReference type="ARBA" id="ARBA00023069"/>
    </source>
</evidence>
<dbReference type="FunFam" id="1.20.890.10:FF:000004">
    <property type="entry name" value="ropporin-1-like protein isoform X2"/>
    <property type="match status" value="1"/>
</dbReference>